<protein>
    <recommendedName>
        <fullName evidence="4">Tetratricopeptide repeat protein</fullName>
    </recommendedName>
</protein>
<evidence type="ECO:0000313" key="2">
    <source>
        <dbReference type="EMBL" id="MEQ2439392.1"/>
    </source>
</evidence>
<dbReference type="EMBL" id="JBBMFD010000001">
    <property type="protein sequence ID" value="MEQ2439392.1"/>
    <property type="molecule type" value="Genomic_DNA"/>
</dbReference>
<dbReference type="Proteomes" id="UP001489509">
    <property type="component" value="Unassembled WGS sequence"/>
</dbReference>
<dbReference type="PROSITE" id="PS50005">
    <property type="entry name" value="TPR"/>
    <property type="match status" value="1"/>
</dbReference>
<dbReference type="Gene3D" id="1.25.40.10">
    <property type="entry name" value="Tetratricopeptide repeat domain"/>
    <property type="match status" value="1"/>
</dbReference>
<sequence length="495" mass="56411">MDLMKQCEIWNEKEEYRAIIDAIEALPEAEKTPALVSELARAYNNRAQVGDRVQFERAVELLKSVEEHFQDEHNWNYRIAYAYYYLDEEGPALRHFEKALEARPGDADTQEFIDDCRRRLAAPRFEKTFRQRTEESWTAFLQGEEELRKLLDQKKQAAVGEELIAKCEKLLAPAFHDIAFELGFNGEKYELILTPEGNRAKLFELVYFQRRAPQSLLERWNVLVGRQPSQGFGLRAFGQEIAGKDVQVWAKTTENGQVSLALFCEKLLPMLKEDEGKAWWMLSILLDQVLGEIQAMALVENFDVLDAPRDEPGISMDCLPQTLEAMGLDLAGNPEQFLENGYIAYEMEPQQDPDADWRLDVYAGVTRCPVLINEYLRGDSETMDAFHLDGAVPGFFLYPLDCFEKEEERGKAVLDFRDALEAAVRKAAGEDAITFLGGATGIFCGYLDFIAWDLPRVLSAAADFLKDSPVPWASFHTFRRNVGGVLLKKEEAQTE</sequence>
<evidence type="ECO:0000256" key="1">
    <source>
        <dbReference type="PROSITE-ProRule" id="PRU00339"/>
    </source>
</evidence>
<dbReference type="RefSeq" id="WP_349217668.1">
    <property type="nucleotide sequence ID" value="NZ_JBBMFD010000001.1"/>
</dbReference>
<gene>
    <name evidence="2" type="ORF">WMO26_00970</name>
</gene>
<evidence type="ECO:0008006" key="4">
    <source>
        <dbReference type="Google" id="ProtNLM"/>
    </source>
</evidence>
<dbReference type="SUPFAM" id="SSF48452">
    <property type="entry name" value="TPR-like"/>
    <property type="match status" value="1"/>
</dbReference>
<name>A0ABV1DWH1_9FIRM</name>
<reference evidence="2 3" key="1">
    <citation type="submission" date="2024-03" db="EMBL/GenBank/DDBJ databases">
        <title>Human intestinal bacterial collection.</title>
        <authorList>
            <person name="Pauvert C."/>
            <person name="Hitch T.C.A."/>
            <person name="Clavel T."/>
        </authorList>
    </citation>
    <scope>NUCLEOTIDE SEQUENCE [LARGE SCALE GENOMIC DNA]</scope>
    <source>
        <strain evidence="2 3">CLA-JM-H44</strain>
    </source>
</reference>
<comment type="caution">
    <text evidence="2">The sequence shown here is derived from an EMBL/GenBank/DDBJ whole genome shotgun (WGS) entry which is preliminary data.</text>
</comment>
<keyword evidence="1" id="KW-0802">TPR repeat</keyword>
<accession>A0ABV1DWH1</accession>
<evidence type="ECO:0000313" key="3">
    <source>
        <dbReference type="Proteomes" id="UP001489509"/>
    </source>
</evidence>
<feature type="repeat" description="TPR" evidence="1">
    <location>
        <begin position="73"/>
        <end position="106"/>
    </location>
</feature>
<keyword evidence="3" id="KW-1185">Reference proteome</keyword>
<organism evidence="2 3">
    <name type="scientific">Solibaculum intestinale</name>
    <dbReference type="NCBI Taxonomy" id="3133165"/>
    <lineage>
        <taxon>Bacteria</taxon>
        <taxon>Bacillati</taxon>
        <taxon>Bacillota</taxon>
        <taxon>Clostridia</taxon>
        <taxon>Eubacteriales</taxon>
        <taxon>Oscillospiraceae</taxon>
        <taxon>Solibaculum</taxon>
    </lineage>
</organism>
<dbReference type="InterPro" id="IPR011990">
    <property type="entry name" value="TPR-like_helical_dom_sf"/>
</dbReference>
<proteinExistence type="predicted"/>
<dbReference type="InterPro" id="IPR019734">
    <property type="entry name" value="TPR_rpt"/>
</dbReference>